<dbReference type="Proteomes" id="UP000215148">
    <property type="component" value="Chromosome 2"/>
</dbReference>
<protein>
    <submittedName>
        <fullName evidence="1">Uncharacterized protein</fullName>
    </submittedName>
</protein>
<dbReference type="KEGG" id="vqi:CCZ37_15860"/>
<accession>A0A223N2J8</accession>
<organism evidence="1 2">
    <name type="scientific">Vibrio qinghaiensis</name>
    <dbReference type="NCBI Taxonomy" id="2025808"/>
    <lineage>
        <taxon>Bacteria</taxon>
        <taxon>Pseudomonadati</taxon>
        <taxon>Pseudomonadota</taxon>
        <taxon>Gammaproteobacteria</taxon>
        <taxon>Vibrionales</taxon>
        <taxon>Vibrionaceae</taxon>
        <taxon>Vibrio</taxon>
    </lineage>
</organism>
<name>A0A223N2J8_9VIBR</name>
<evidence type="ECO:0000313" key="1">
    <source>
        <dbReference type="EMBL" id="ASU24035.1"/>
    </source>
</evidence>
<dbReference type="AlphaFoldDB" id="A0A223N2J8"/>
<keyword evidence="2" id="KW-1185">Reference proteome</keyword>
<dbReference type="RefSeq" id="WP_094501473.1">
    <property type="nucleotide sequence ID" value="NZ_CAWNHI010000002.1"/>
</dbReference>
<proteinExistence type="predicted"/>
<sequence>MKPYLIVKVLETQSVYLPTTTVYSNVELRSSNADSSEELSALQACAKKLNLDFTKYSHCARIATIVNSNSMEAAVSIAESRFEEILDLKSIEVPMSNFTLSSIGFVKDLSTGQLHKLKSSTHQPTMSFVTHQGNTQRVDITHCILAQDSELSKRYLRSLHWFRNSKHENNPQLKILFNWFAVEALLKESEKDNIAVYIRWFLGFPNGKAGKLVDQALLSKLESFENYFYWKKELVKVLEKIRIFRNDSTHHGFRSIDFTSKELELYSQVMIYGVTRCQGAVQTAILNGVTSVEEFKDYMPTIFESNKYMLNDVRGNIMYSLHKLKGA</sequence>
<reference evidence="1 2" key="1">
    <citation type="submission" date="2017-08" db="EMBL/GenBank/DDBJ databases">
        <title>The Vibrio qinghaiensis sp.-Q67 is a luminous bacteria isolated firstly from Qinghai lake, Qinghai province, China, which has been proved to be very sensitive to detect environmental and food pollutants. Therefore, complete genome analysis of V. qinghaiensis sp.-Q67 highlights the potential application of this strain on detection of hazards in the contaminated environments.</title>
        <authorList>
            <person name="Gong L."/>
        </authorList>
    </citation>
    <scope>NUCLEOTIDE SEQUENCE [LARGE SCALE GENOMIC DNA]</scope>
    <source>
        <strain evidence="1 2">Q67</strain>
    </source>
</reference>
<gene>
    <name evidence="1" type="ORF">CCZ37_15860</name>
</gene>
<evidence type="ECO:0000313" key="2">
    <source>
        <dbReference type="Proteomes" id="UP000215148"/>
    </source>
</evidence>
<dbReference type="EMBL" id="CP022742">
    <property type="protein sequence ID" value="ASU24035.1"/>
    <property type="molecule type" value="Genomic_DNA"/>
</dbReference>